<organism evidence="8 9">
    <name type="scientific">Aspergillus heteromorphus CBS 117.55</name>
    <dbReference type="NCBI Taxonomy" id="1448321"/>
    <lineage>
        <taxon>Eukaryota</taxon>
        <taxon>Fungi</taxon>
        <taxon>Dikarya</taxon>
        <taxon>Ascomycota</taxon>
        <taxon>Pezizomycotina</taxon>
        <taxon>Eurotiomycetes</taxon>
        <taxon>Eurotiomycetidae</taxon>
        <taxon>Eurotiales</taxon>
        <taxon>Aspergillaceae</taxon>
        <taxon>Aspergillus</taxon>
        <taxon>Aspergillus subgen. Circumdati</taxon>
    </lineage>
</organism>
<dbReference type="InterPro" id="IPR049326">
    <property type="entry name" value="Rhodopsin_dom_fungi"/>
</dbReference>
<dbReference type="PANTHER" id="PTHR33048">
    <property type="entry name" value="PTH11-LIKE INTEGRAL MEMBRANE PROTEIN (AFU_ORTHOLOGUE AFUA_5G11245)"/>
    <property type="match status" value="1"/>
</dbReference>
<feature type="transmembrane region" description="Helical" evidence="6">
    <location>
        <begin position="256"/>
        <end position="279"/>
    </location>
</feature>
<evidence type="ECO:0000256" key="4">
    <source>
        <dbReference type="ARBA" id="ARBA00023136"/>
    </source>
</evidence>
<dbReference type="InterPro" id="IPR052337">
    <property type="entry name" value="SAT4-like"/>
</dbReference>
<keyword evidence="3 6" id="KW-1133">Transmembrane helix</keyword>
<feature type="transmembrane region" description="Helical" evidence="6">
    <location>
        <begin position="137"/>
        <end position="158"/>
    </location>
</feature>
<evidence type="ECO:0000256" key="2">
    <source>
        <dbReference type="ARBA" id="ARBA00022692"/>
    </source>
</evidence>
<keyword evidence="2 6" id="KW-0812">Transmembrane</keyword>
<feature type="transmembrane region" description="Helical" evidence="6">
    <location>
        <begin position="104"/>
        <end position="125"/>
    </location>
</feature>
<comment type="similarity">
    <text evidence="5">Belongs to the SAT4 family.</text>
</comment>
<dbReference type="OrthoDB" id="5378633at2759"/>
<feature type="transmembrane region" description="Helical" evidence="6">
    <location>
        <begin position="216"/>
        <end position="236"/>
    </location>
</feature>
<evidence type="ECO:0000313" key="8">
    <source>
        <dbReference type="EMBL" id="PWY78367.1"/>
    </source>
</evidence>
<evidence type="ECO:0000313" key="9">
    <source>
        <dbReference type="Proteomes" id="UP000247233"/>
    </source>
</evidence>
<dbReference type="VEuPathDB" id="FungiDB:BO70DRAFT_363247"/>
<dbReference type="AlphaFoldDB" id="A0A317VZH5"/>
<proteinExistence type="inferred from homology"/>
<dbReference type="RefSeq" id="XP_025398308.1">
    <property type="nucleotide sequence ID" value="XM_025543515.1"/>
</dbReference>
<keyword evidence="9" id="KW-1185">Reference proteome</keyword>
<feature type="transmembrane region" description="Helical" evidence="6">
    <location>
        <begin position="59"/>
        <end position="84"/>
    </location>
</feature>
<comment type="subcellular location">
    <subcellularLocation>
        <location evidence="1">Membrane</location>
        <topology evidence="1">Multi-pass membrane protein</topology>
    </subcellularLocation>
</comment>
<dbReference type="Proteomes" id="UP000247233">
    <property type="component" value="Unassembled WGS sequence"/>
</dbReference>
<sequence length="331" mass="36917">MSLLRVSHRATEGDFDHPNERLRRSLIIAICFAFILSTTAVGLRLLARRVTGARLYLDDYLIMIALLFKYGCSIGVVIILFNGIGSHITMIPKKNLTVYFQIGWSNSFVYTCCIAFIKLSILCVYKRLFTAPRMTRAANIVSVIVILWAVSVSLAGVFNCVPVQKFWDRAVEGSCMDTVSYYYGQQIPNILTDMVLLVMPMRSVWSLPISKRQRGLLSGVFLVGILTLIFDIVRLVAMIDLVNAGPDITYNQVPVAVWTCIEAAVGITAACLSHLRPLFNLKVWSRIRNTTESKRPLDSPHSGGWSTEGTLVETHHSIVTRHSVCIESSKA</sequence>
<protein>
    <submittedName>
        <fullName evidence="8">Integral membrane protein</fullName>
    </submittedName>
</protein>
<evidence type="ECO:0000256" key="6">
    <source>
        <dbReference type="SAM" id="Phobius"/>
    </source>
</evidence>
<gene>
    <name evidence="8" type="ORF">BO70DRAFT_363247</name>
</gene>
<evidence type="ECO:0000256" key="3">
    <source>
        <dbReference type="ARBA" id="ARBA00022989"/>
    </source>
</evidence>
<feature type="domain" description="Rhodopsin" evidence="7">
    <location>
        <begin position="43"/>
        <end position="280"/>
    </location>
</feature>
<dbReference type="GO" id="GO:0016020">
    <property type="term" value="C:membrane"/>
    <property type="evidence" value="ECO:0007669"/>
    <property type="project" value="UniProtKB-SubCell"/>
</dbReference>
<accession>A0A317VZH5</accession>
<evidence type="ECO:0000256" key="1">
    <source>
        <dbReference type="ARBA" id="ARBA00004141"/>
    </source>
</evidence>
<dbReference type="Pfam" id="PF20684">
    <property type="entry name" value="Fung_rhodopsin"/>
    <property type="match status" value="1"/>
</dbReference>
<feature type="transmembrane region" description="Helical" evidence="6">
    <location>
        <begin position="186"/>
        <end position="204"/>
    </location>
</feature>
<feature type="transmembrane region" description="Helical" evidence="6">
    <location>
        <begin position="26"/>
        <end position="47"/>
    </location>
</feature>
<keyword evidence="4 6" id="KW-0472">Membrane</keyword>
<name>A0A317VZH5_9EURO</name>
<evidence type="ECO:0000256" key="5">
    <source>
        <dbReference type="ARBA" id="ARBA00038359"/>
    </source>
</evidence>
<dbReference type="PANTHER" id="PTHR33048:SF47">
    <property type="entry name" value="INTEGRAL MEMBRANE PROTEIN-RELATED"/>
    <property type="match status" value="1"/>
</dbReference>
<reference evidence="8 9" key="1">
    <citation type="submission" date="2016-12" db="EMBL/GenBank/DDBJ databases">
        <title>The genomes of Aspergillus section Nigri reveals drivers in fungal speciation.</title>
        <authorList>
            <consortium name="DOE Joint Genome Institute"/>
            <person name="Vesth T.C."/>
            <person name="Nybo J."/>
            <person name="Theobald S."/>
            <person name="Brandl J."/>
            <person name="Frisvad J.C."/>
            <person name="Nielsen K.F."/>
            <person name="Lyhne E.K."/>
            <person name="Kogle M.E."/>
            <person name="Kuo A."/>
            <person name="Riley R."/>
            <person name="Clum A."/>
            <person name="Nolan M."/>
            <person name="Lipzen A."/>
            <person name="Salamov A."/>
            <person name="Henrissat B."/>
            <person name="Wiebenga A."/>
            <person name="De Vries R.P."/>
            <person name="Grigoriev I.V."/>
            <person name="Mortensen U.H."/>
            <person name="Andersen M.R."/>
            <person name="Baker S.E."/>
        </authorList>
    </citation>
    <scope>NUCLEOTIDE SEQUENCE [LARGE SCALE GENOMIC DNA]</scope>
    <source>
        <strain evidence="8 9">CBS 117.55</strain>
    </source>
</reference>
<dbReference type="STRING" id="1448321.A0A317VZH5"/>
<dbReference type="EMBL" id="MSFL01000017">
    <property type="protein sequence ID" value="PWY78367.1"/>
    <property type="molecule type" value="Genomic_DNA"/>
</dbReference>
<evidence type="ECO:0000259" key="7">
    <source>
        <dbReference type="Pfam" id="PF20684"/>
    </source>
</evidence>
<dbReference type="GeneID" id="37065752"/>
<comment type="caution">
    <text evidence="8">The sequence shown here is derived from an EMBL/GenBank/DDBJ whole genome shotgun (WGS) entry which is preliminary data.</text>
</comment>